<feature type="transmembrane region" description="Helical" evidence="1">
    <location>
        <begin position="160"/>
        <end position="179"/>
    </location>
</feature>
<keyword evidence="1" id="KW-1133">Transmembrane helix</keyword>
<organism evidence="2 3">
    <name type="scientific">Nakamurella alba</name>
    <dbReference type="NCBI Taxonomy" id="2665158"/>
    <lineage>
        <taxon>Bacteria</taxon>
        <taxon>Bacillati</taxon>
        <taxon>Actinomycetota</taxon>
        <taxon>Actinomycetes</taxon>
        <taxon>Nakamurellales</taxon>
        <taxon>Nakamurellaceae</taxon>
        <taxon>Nakamurella</taxon>
    </lineage>
</organism>
<feature type="transmembrane region" description="Helical" evidence="1">
    <location>
        <begin position="133"/>
        <end position="154"/>
    </location>
</feature>
<dbReference type="AlphaFoldDB" id="A0A7K1FKI1"/>
<dbReference type="EMBL" id="WLYK01000003">
    <property type="protein sequence ID" value="MTD14596.1"/>
    <property type="molecule type" value="Genomic_DNA"/>
</dbReference>
<feature type="transmembrane region" description="Helical" evidence="1">
    <location>
        <begin position="20"/>
        <end position="38"/>
    </location>
</feature>
<evidence type="ECO:0000313" key="3">
    <source>
        <dbReference type="Proteomes" id="UP000460221"/>
    </source>
</evidence>
<proteinExistence type="predicted"/>
<evidence type="ECO:0000256" key="1">
    <source>
        <dbReference type="SAM" id="Phobius"/>
    </source>
</evidence>
<keyword evidence="1" id="KW-0812">Transmembrane</keyword>
<protein>
    <recommendedName>
        <fullName evidence="4">DUF308 domain-containing protein</fullName>
    </recommendedName>
</protein>
<dbReference type="RefSeq" id="WP_154768585.1">
    <property type="nucleotide sequence ID" value="NZ_WLYK01000003.1"/>
</dbReference>
<evidence type="ECO:0008006" key="4">
    <source>
        <dbReference type="Google" id="ProtNLM"/>
    </source>
</evidence>
<evidence type="ECO:0000313" key="2">
    <source>
        <dbReference type="EMBL" id="MTD14596.1"/>
    </source>
</evidence>
<gene>
    <name evidence="2" type="ORF">GIS00_11645</name>
</gene>
<reference evidence="2 3" key="1">
    <citation type="submission" date="2019-11" db="EMBL/GenBank/DDBJ databases">
        <authorList>
            <person name="Jiang L.-Q."/>
        </authorList>
    </citation>
    <scope>NUCLEOTIDE SEQUENCE [LARGE SCALE GENOMIC DNA]</scope>
    <source>
        <strain evidence="2 3">YIM 132087</strain>
    </source>
</reference>
<sequence>MTVVDAPTPTSAARALRRLYVARAVVAAAWAAVVLVAAPTVGPLLTVLLALYPLIDAVAVFRQLRLGDQRQAAPTEWINVGVSVLVAVALGVASTVSIGAVLTVWGIWAIGSGVPQLITAIRRRAGGGQVAQMLSGGISVLAGGGFVVQGLQGADSLSGIGGYALLGAVFFLVSALLLGRPRRTT</sequence>
<keyword evidence="1" id="KW-0472">Membrane</keyword>
<comment type="caution">
    <text evidence="2">The sequence shown here is derived from an EMBL/GenBank/DDBJ whole genome shotgun (WGS) entry which is preliminary data.</text>
</comment>
<dbReference type="Proteomes" id="UP000460221">
    <property type="component" value="Unassembled WGS sequence"/>
</dbReference>
<keyword evidence="3" id="KW-1185">Reference proteome</keyword>
<name>A0A7K1FKI1_9ACTN</name>
<accession>A0A7K1FKI1</accession>